<dbReference type="FunFam" id="3.30.160.60:FF:000710">
    <property type="entry name" value="Zinc finger protein 768"/>
    <property type="match status" value="1"/>
</dbReference>
<dbReference type="PROSITE" id="PS50805">
    <property type="entry name" value="KRAB"/>
    <property type="match status" value="1"/>
</dbReference>
<dbReference type="InterPro" id="IPR036236">
    <property type="entry name" value="Znf_C2H2_sf"/>
</dbReference>
<dbReference type="PANTHER" id="PTHR24388">
    <property type="entry name" value="ZINC FINGER PROTEIN"/>
    <property type="match status" value="1"/>
</dbReference>
<evidence type="ECO:0000256" key="2">
    <source>
        <dbReference type="ARBA" id="ARBA00006991"/>
    </source>
</evidence>
<evidence type="ECO:0000256" key="1">
    <source>
        <dbReference type="ARBA" id="ARBA00004123"/>
    </source>
</evidence>
<dbReference type="FunFam" id="3.30.160.60:FF:001437">
    <property type="entry name" value="Zinc finger protein 594"/>
    <property type="match status" value="1"/>
</dbReference>
<dbReference type="FunFam" id="3.30.160.60:FF:002343">
    <property type="entry name" value="Zinc finger protein 33A"/>
    <property type="match status" value="2"/>
</dbReference>
<dbReference type="SMART" id="SM00349">
    <property type="entry name" value="KRAB"/>
    <property type="match status" value="1"/>
</dbReference>
<evidence type="ECO:0000256" key="6">
    <source>
        <dbReference type="ARBA" id="ARBA00022833"/>
    </source>
</evidence>
<feature type="compositionally biased region" description="Basic residues" evidence="11">
    <location>
        <begin position="506"/>
        <end position="525"/>
    </location>
</feature>
<dbReference type="Pfam" id="PF00096">
    <property type="entry name" value="zf-C2H2"/>
    <property type="match status" value="5"/>
</dbReference>
<evidence type="ECO:0000256" key="3">
    <source>
        <dbReference type="ARBA" id="ARBA00022723"/>
    </source>
</evidence>
<keyword evidence="3" id="KW-0479">Metal-binding</keyword>
<dbReference type="InterPro" id="IPR013087">
    <property type="entry name" value="Znf_C2H2_type"/>
</dbReference>
<dbReference type="PROSITE" id="PS50157">
    <property type="entry name" value="ZINC_FINGER_C2H2_2"/>
    <property type="match status" value="8"/>
</dbReference>
<proteinExistence type="inferred from homology"/>
<dbReference type="GO" id="GO:0006355">
    <property type="term" value="P:regulation of DNA-templated transcription"/>
    <property type="evidence" value="ECO:0000318"/>
    <property type="project" value="GO_Central"/>
</dbReference>
<comment type="subcellular location">
    <subcellularLocation>
        <location evidence="1">Nucleus</location>
    </subcellularLocation>
</comment>
<dbReference type="InParanoid" id="A0A3Q2TVZ6"/>
<dbReference type="GO" id="GO:0000981">
    <property type="term" value="F:DNA-binding transcription factor activity, RNA polymerase II-specific"/>
    <property type="evidence" value="ECO:0000318"/>
    <property type="project" value="GO_Central"/>
</dbReference>
<evidence type="ECO:0000256" key="5">
    <source>
        <dbReference type="ARBA" id="ARBA00022771"/>
    </source>
</evidence>
<dbReference type="FunFam" id="3.30.160.60:FF:000506">
    <property type="entry name" value="Zinc finger protein 23"/>
    <property type="match status" value="1"/>
</dbReference>
<dbReference type="SMART" id="SM00355">
    <property type="entry name" value="ZnF_C2H2"/>
    <property type="match status" value="8"/>
</dbReference>
<dbReference type="Pfam" id="PF13465">
    <property type="entry name" value="zf-H2C2_2"/>
    <property type="match status" value="1"/>
</dbReference>
<keyword evidence="13" id="KW-1185">Reference proteome</keyword>
<sequence>MATQDPSQVGARGSRQARDVNAWGEGGAVSQHLCAGDREAAGTGVSPLCQLLPWALAVPSKEPLCLQEPVSFADVAVYFSREEWALLDPAQRVLYRDVMLETYECVASLAPKPAMISLLEGGEEPWIPDVRGLEDTAGDLSPAGHGVAAAPDVLQKCDVTEGQWGIASVGEIRKAIQEDLEQGEHLKQQRGNPPGETARSPQDSSTGQKQPEGARSEEVCQEKRQNPNAECGNSLKRCSVLLNHHCVRSVKRLYKCSDCTKSFKWKSHLTCHQRIHTDERPFKCPDCPKCFKTNSHLTGHQRIHKGEKPIKYCECGKGFKYSSILQRHQRIHTGERPFKCPECPKSFKNSFHLTCHQRIHTGERPFKCCECGKHFKYSFVLKRHQRMHTAVGPFKCSECGKGFKFGYELQHHNRIHTEKRPFKCPECSKSFKSKSQLTYHQRTHTGERPFKCRECEMSFKYSFVLKRHQRIHTGERSIKCVARVYGVLRPGSVTDGAGGPTDPRPRKGIMGKGKRGKGKREKGRKTGLTSKQWQ</sequence>
<reference evidence="12" key="3">
    <citation type="submission" date="2025-09" db="UniProtKB">
        <authorList>
            <consortium name="Ensembl"/>
        </authorList>
    </citation>
    <scope>IDENTIFICATION</scope>
    <source>
        <strain evidence="12">broiler</strain>
    </source>
</reference>
<dbReference type="Proteomes" id="UP000000539">
    <property type="component" value="Chromosome 16"/>
</dbReference>
<feature type="compositionally biased region" description="Polar residues" evidence="11">
    <location>
        <begin position="199"/>
        <end position="209"/>
    </location>
</feature>
<dbReference type="GO" id="GO:0008270">
    <property type="term" value="F:zinc ion binding"/>
    <property type="evidence" value="ECO:0007669"/>
    <property type="project" value="UniProtKB-KW"/>
</dbReference>
<dbReference type="InterPro" id="IPR050527">
    <property type="entry name" value="Snail/Krueppel_Znf"/>
</dbReference>
<organism evidence="12 13">
    <name type="scientific">Gallus gallus</name>
    <name type="common">Chicken</name>
    <dbReference type="NCBI Taxonomy" id="9031"/>
    <lineage>
        <taxon>Eukaryota</taxon>
        <taxon>Metazoa</taxon>
        <taxon>Chordata</taxon>
        <taxon>Craniata</taxon>
        <taxon>Vertebrata</taxon>
        <taxon>Euteleostomi</taxon>
        <taxon>Archelosauria</taxon>
        <taxon>Archosauria</taxon>
        <taxon>Dinosauria</taxon>
        <taxon>Saurischia</taxon>
        <taxon>Theropoda</taxon>
        <taxon>Coelurosauria</taxon>
        <taxon>Aves</taxon>
        <taxon>Neognathae</taxon>
        <taxon>Galloanserae</taxon>
        <taxon>Galliformes</taxon>
        <taxon>Phasianidae</taxon>
        <taxon>Phasianinae</taxon>
        <taxon>Gallus</taxon>
    </lineage>
</organism>
<evidence type="ECO:0000256" key="8">
    <source>
        <dbReference type="ARBA" id="ARBA00023125"/>
    </source>
</evidence>
<keyword evidence="8" id="KW-0238">DNA-binding</keyword>
<evidence type="ECO:0000313" key="13">
    <source>
        <dbReference type="Proteomes" id="UP000000539"/>
    </source>
</evidence>
<dbReference type="GO" id="GO:0005634">
    <property type="term" value="C:nucleus"/>
    <property type="evidence" value="ECO:0007669"/>
    <property type="project" value="UniProtKB-SubCell"/>
</dbReference>
<dbReference type="Pfam" id="PF01352">
    <property type="entry name" value="KRAB"/>
    <property type="match status" value="1"/>
</dbReference>
<keyword evidence="10" id="KW-0539">Nucleus</keyword>
<dbReference type="InterPro" id="IPR001909">
    <property type="entry name" value="KRAB"/>
</dbReference>
<keyword evidence="9" id="KW-0804">Transcription</keyword>
<keyword evidence="4" id="KW-0677">Repeat</keyword>
<dbReference type="PROSITE" id="PS00028">
    <property type="entry name" value="ZINC_FINGER_C2H2_1"/>
    <property type="match status" value="7"/>
</dbReference>
<reference evidence="12" key="2">
    <citation type="submission" date="2025-08" db="UniProtKB">
        <authorList>
            <consortium name="Ensembl"/>
        </authorList>
    </citation>
    <scope>IDENTIFICATION</scope>
    <source>
        <strain evidence="12">broiler</strain>
    </source>
</reference>
<dbReference type="Ensembl" id="ENSGALT00010008539.1">
    <property type="protein sequence ID" value="ENSGALP00010004997.1"/>
    <property type="gene ID" value="ENSGALG00010003692.1"/>
</dbReference>
<dbReference type="GlyGen" id="A0A3Q2TVZ6">
    <property type="glycosylation" value="1 site"/>
</dbReference>
<reference evidence="12" key="1">
    <citation type="submission" date="2020-11" db="EMBL/GenBank/DDBJ databases">
        <title>Gallus gallus (Chicken) genome, bGalGal1, GRCg7b, maternal haplotype autosomes + Z &amp; W.</title>
        <authorList>
            <person name="Warren W."/>
            <person name="Formenti G."/>
            <person name="Fedrigo O."/>
            <person name="Haase B."/>
            <person name="Mountcastle J."/>
            <person name="Balacco J."/>
            <person name="Tracey A."/>
            <person name="Schneider V."/>
            <person name="Okimoto R."/>
            <person name="Cheng H."/>
            <person name="Hawken R."/>
            <person name="Howe K."/>
            <person name="Jarvis E.D."/>
        </authorList>
    </citation>
    <scope>NUCLEOTIDE SEQUENCE [LARGE SCALE GENOMIC DNA]</scope>
    <source>
        <strain evidence="12">Broiler</strain>
    </source>
</reference>
<dbReference type="InterPro" id="IPR036051">
    <property type="entry name" value="KRAB_dom_sf"/>
</dbReference>
<dbReference type="Bgee" id="ENSGALG00000050132">
    <property type="expression patterns" value="Expressed in granulocyte and 9 other cell types or tissues"/>
</dbReference>
<feature type="region of interest" description="Disordered" evidence="11">
    <location>
        <begin position="491"/>
        <end position="534"/>
    </location>
</feature>
<evidence type="ECO:0000256" key="7">
    <source>
        <dbReference type="ARBA" id="ARBA00023015"/>
    </source>
</evidence>
<dbReference type="SMR" id="A0A3Q2TVZ6"/>
<evidence type="ECO:0000256" key="11">
    <source>
        <dbReference type="SAM" id="MobiDB-lite"/>
    </source>
</evidence>
<dbReference type="AlphaFoldDB" id="A0A3Q2TVZ6"/>
<dbReference type="PANTHER" id="PTHR24388:SF96">
    <property type="entry name" value="GENE, 32687-RELATED"/>
    <property type="match status" value="1"/>
</dbReference>
<protein>
    <submittedName>
        <fullName evidence="12">MHCY region zinc finger protein 2</fullName>
    </submittedName>
</protein>
<keyword evidence="7" id="KW-0805">Transcription regulation</keyword>
<dbReference type="CDD" id="cd07765">
    <property type="entry name" value="KRAB_A-box"/>
    <property type="match status" value="1"/>
</dbReference>
<dbReference type="SUPFAM" id="SSF109640">
    <property type="entry name" value="KRAB domain (Kruppel-associated box)"/>
    <property type="match status" value="1"/>
</dbReference>
<gene>
    <name evidence="12" type="primary">ZNFY2</name>
</gene>
<evidence type="ECO:0000256" key="10">
    <source>
        <dbReference type="ARBA" id="ARBA00023242"/>
    </source>
</evidence>
<dbReference type="GeneTree" id="ENSGT01150000286944"/>
<name>A0A3Q2TVZ6_CHICK</name>
<keyword evidence="5" id="KW-0863">Zinc-finger</keyword>
<dbReference type="VEuPathDB" id="HostDB:geneid_107057116"/>
<dbReference type="OrthoDB" id="9692765at2759"/>
<evidence type="ECO:0000313" key="12">
    <source>
        <dbReference type="Ensembl" id="ENSGALP00010004997.1"/>
    </source>
</evidence>
<evidence type="ECO:0000256" key="4">
    <source>
        <dbReference type="ARBA" id="ARBA00022737"/>
    </source>
</evidence>
<comment type="similarity">
    <text evidence="2">Belongs to the krueppel C2H2-type zinc-finger protein family.</text>
</comment>
<dbReference type="FunFam" id="3.30.160.60:FF:000213">
    <property type="entry name" value="Zinc finger protein 624"/>
    <property type="match status" value="1"/>
</dbReference>
<feature type="compositionally biased region" description="Basic and acidic residues" evidence="11">
    <location>
        <begin position="212"/>
        <end position="225"/>
    </location>
</feature>
<dbReference type="Gene3D" id="6.10.140.140">
    <property type="match status" value="1"/>
</dbReference>
<dbReference type="Gene3D" id="3.30.160.60">
    <property type="entry name" value="Classic Zinc Finger"/>
    <property type="match status" value="8"/>
</dbReference>
<accession>A0A3Q2TVZ6</accession>
<dbReference type="GO" id="GO:0000978">
    <property type="term" value="F:RNA polymerase II cis-regulatory region sequence-specific DNA binding"/>
    <property type="evidence" value="ECO:0000318"/>
    <property type="project" value="GO_Central"/>
</dbReference>
<dbReference type="FunFam" id="3.30.160.60:FF:002434">
    <property type="entry name" value="Zinc finger protein 1168"/>
    <property type="match status" value="2"/>
</dbReference>
<dbReference type="SUPFAM" id="SSF57667">
    <property type="entry name" value="beta-beta-alpha zinc fingers"/>
    <property type="match status" value="5"/>
</dbReference>
<feature type="region of interest" description="Disordered" evidence="11">
    <location>
        <begin position="185"/>
        <end position="229"/>
    </location>
</feature>
<evidence type="ECO:0000256" key="9">
    <source>
        <dbReference type="ARBA" id="ARBA00023163"/>
    </source>
</evidence>
<keyword evidence="6" id="KW-0862">Zinc</keyword>